<evidence type="ECO:0000256" key="8">
    <source>
        <dbReference type="ARBA" id="ARBA00022833"/>
    </source>
</evidence>
<dbReference type="InterPro" id="IPR014782">
    <property type="entry name" value="Peptidase_M1_dom"/>
</dbReference>
<evidence type="ECO:0000256" key="1">
    <source>
        <dbReference type="ARBA" id="ARBA00004609"/>
    </source>
</evidence>
<dbReference type="InterPro" id="IPR050344">
    <property type="entry name" value="Peptidase_M1_aminopeptidases"/>
</dbReference>
<dbReference type="GO" id="GO:0005886">
    <property type="term" value="C:plasma membrane"/>
    <property type="evidence" value="ECO:0007669"/>
    <property type="project" value="UniProtKB-SubCell"/>
</dbReference>
<reference evidence="18" key="2">
    <citation type="submission" date="2022-10" db="EMBL/GenBank/DDBJ databases">
        <authorList>
            <consortium name="ENA_rothamsted_submissions"/>
            <consortium name="culmorum"/>
            <person name="King R."/>
        </authorList>
    </citation>
    <scope>NUCLEOTIDE SEQUENCE</scope>
</reference>
<dbReference type="InterPro" id="IPR001930">
    <property type="entry name" value="Peptidase_M1"/>
</dbReference>
<keyword evidence="4" id="KW-0325">Glycoprotein</keyword>
<comment type="similarity">
    <text evidence="2 14">Belongs to the peptidase M1 family.</text>
</comment>
<evidence type="ECO:0000256" key="2">
    <source>
        <dbReference type="ARBA" id="ARBA00010136"/>
    </source>
</evidence>
<dbReference type="InterPro" id="IPR045357">
    <property type="entry name" value="Aminopeptidase_N-like_N"/>
</dbReference>
<evidence type="ECO:0000256" key="13">
    <source>
        <dbReference type="PIRSR" id="PIRSR634016-4"/>
    </source>
</evidence>
<dbReference type="GO" id="GO:0098552">
    <property type="term" value="C:side of membrane"/>
    <property type="evidence" value="ECO:0007669"/>
    <property type="project" value="UniProtKB-KW"/>
</dbReference>
<dbReference type="GO" id="GO:0006508">
    <property type="term" value="P:proteolysis"/>
    <property type="evidence" value="ECO:0007669"/>
    <property type="project" value="UniProtKB-KW"/>
</dbReference>
<dbReference type="GO" id="GO:0005615">
    <property type="term" value="C:extracellular space"/>
    <property type="evidence" value="ECO:0007669"/>
    <property type="project" value="TreeGrafter"/>
</dbReference>
<dbReference type="GO" id="GO:0042277">
    <property type="term" value="F:peptide binding"/>
    <property type="evidence" value="ECO:0007669"/>
    <property type="project" value="TreeGrafter"/>
</dbReference>
<dbReference type="GO" id="GO:0008270">
    <property type="term" value="F:zinc ion binding"/>
    <property type="evidence" value="ECO:0007669"/>
    <property type="project" value="UniProtKB-UniRule"/>
</dbReference>
<gene>
    <name evidence="18" type="ORF">CHIRRI_LOCUS11202</name>
</gene>
<name>A0A9N9S273_9DIPT</name>
<dbReference type="EMBL" id="OU895879">
    <property type="protein sequence ID" value="CAG9808360.1"/>
    <property type="molecule type" value="Genomic_DNA"/>
</dbReference>
<dbReference type="SUPFAM" id="SSF55486">
    <property type="entry name" value="Metalloproteases ('zincins'), catalytic domain"/>
    <property type="match status" value="1"/>
</dbReference>
<accession>A0A9N9S273</accession>
<feature type="binding site" evidence="12">
    <location>
        <position position="347"/>
    </location>
    <ligand>
        <name>Zn(2+)</name>
        <dbReference type="ChEBI" id="CHEBI:29105"/>
        <note>catalytic</note>
    </ligand>
</feature>
<comment type="subcellular location">
    <subcellularLocation>
        <location evidence="1">Cell membrane</location>
        <topology evidence="1">Lipid-anchor</topology>
        <topology evidence="1">GPI-anchor</topology>
    </subcellularLocation>
</comment>
<dbReference type="Gene3D" id="1.10.390.10">
    <property type="entry name" value="Neutral Protease Domain 2"/>
    <property type="match status" value="1"/>
</dbReference>
<dbReference type="Proteomes" id="UP001153620">
    <property type="component" value="Chromosome 3"/>
</dbReference>
<dbReference type="SUPFAM" id="SSF63737">
    <property type="entry name" value="Leukotriene A4 hydrolase N-terminal domain"/>
    <property type="match status" value="1"/>
</dbReference>
<keyword evidence="3 14" id="KW-0031">Aminopeptidase</keyword>
<evidence type="ECO:0000259" key="17">
    <source>
        <dbReference type="Pfam" id="PF17900"/>
    </source>
</evidence>
<keyword evidence="19" id="KW-1185">Reference proteome</keyword>
<evidence type="ECO:0000256" key="10">
    <source>
        <dbReference type="ARBA" id="ARBA00023288"/>
    </source>
</evidence>
<dbReference type="EC" id="3.4.11.-" evidence="14"/>
<dbReference type="Pfam" id="PF17900">
    <property type="entry name" value="Peptidase_M1_N"/>
    <property type="match status" value="1"/>
</dbReference>
<keyword evidence="8 12" id="KW-0862">Zinc</keyword>
<evidence type="ECO:0000259" key="16">
    <source>
        <dbReference type="Pfam" id="PF11838"/>
    </source>
</evidence>
<dbReference type="GO" id="GO:0005737">
    <property type="term" value="C:cytoplasm"/>
    <property type="evidence" value="ECO:0007669"/>
    <property type="project" value="TreeGrafter"/>
</dbReference>
<organism evidence="18 19">
    <name type="scientific">Chironomus riparius</name>
    <dbReference type="NCBI Taxonomy" id="315576"/>
    <lineage>
        <taxon>Eukaryota</taxon>
        <taxon>Metazoa</taxon>
        <taxon>Ecdysozoa</taxon>
        <taxon>Arthropoda</taxon>
        <taxon>Hexapoda</taxon>
        <taxon>Insecta</taxon>
        <taxon>Pterygota</taxon>
        <taxon>Neoptera</taxon>
        <taxon>Endopterygota</taxon>
        <taxon>Diptera</taxon>
        <taxon>Nematocera</taxon>
        <taxon>Chironomoidea</taxon>
        <taxon>Chironomidae</taxon>
        <taxon>Chironominae</taxon>
        <taxon>Chironomus</taxon>
    </lineage>
</organism>
<evidence type="ECO:0000256" key="12">
    <source>
        <dbReference type="PIRSR" id="PIRSR634016-3"/>
    </source>
</evidence>
<keyword evidence="9 14" id="KW-0482">Metalloprotease</keyword>
<evidence type="ECO:0000256" key="7">
    <source>
        <dbReference type="ARBA" id="ARBA00022801"/>
    </source>
</evidence>
<evidence type="ECO:0000256" key="6">
    <source>
        <dbReference type="ARBA" id="ARBA00022723"/>
    </source>
</evidence>
<keyword evidence="4" id="KW-0472">Membrane</keyword>
<evidence type="ECO:0000256" key="4">
    <source>
        <dbReference type="ARBA" id="ARBA00022622"/>
    </source>
</evidence>
<comment type="cofactor">
    <cofactor evidence="12 14">
        <name>Zn(2+)</name>
        <dbReference type="ChEBI" id="CHEBI:29105"/>
    </cofactor>
    <text evidence="12 14">Binds 1 zinc ion per subunit.</text>
</comment>
<dbReference type="Gene3D" id="1.25.50.20">
    <property type="match status" value="1"/>
</dbReference>
<protein>
    <recommendedName>
        <fullName evidence="14">Aminopeptidase</fullName>
        <ecNumber evidence="14">3.4.11.-</ecNumber>
    </recommendedName>
</protein>
<evidence type="ECO:0000259" key="15">
    <source>
        <dbReference type="Pfam" id="PF01433"/>
    </source>
</evidence>
<dbReference type="PANTHER" id="PTHR11533">
    <property type="entry name" value="PROTEASE M1 ZINC METALLOPROTEASE"/>
    <property type="match status" value="1"/>
</dbReference>
<dbReference type="InterPro" id="IPR024571">
    <property type="entry name" value="ERAP1-like_C_dom"/>
</dbReference>
<dbReference type="OrthoDB" id="10031169at2759"/>
<feature type="binding site" evidence="12">
    <location>
        <position position="370"/>
    </location>
    <ligand>
        <name>Zn(2+)</name>
        <dbReference type="ChEBI" id="CHEBI:29105"/>
        <note>catalytic</note>
    </ligand>
</feature>
<dbReference type="Gene3D" id="2.60.40.1730">
    <property type="entry name" value="tricorn interacting facor f3 domain"/>
    <property type="match status" value="1"/>
</dbReference>
<dbReference type="InterPro" id="IPR034016">
    <property type="entry name" value="M1_APN-typ"/>
</dbReference>
<evidence type="ECO:0000256" key="5">
    <source>
        <dbReference type="ARBA" id="ARBA00022670"/>
    </source>
</evidence>
<evidence type="ECO:0000313" key="19">
    <source>
        <dbReference type="Proteomes" id="UP001153620"/>
    </source>
</evidence>
<sequence length="955" mass="110600">MEKLLLVSMMHCTVSSIKSINHTQVPKYLTFDVLHQVHCKKSENRLSDAIIPKVYDLYIRVDINSQVFNGNVIIDVRVNHAVSAIQMHNIGLIISDKVFVKNVTDSSIISESINITYNNATEIMNIELDQILLADSDYKILLSFNGPIEFDMKGLYMSTYYDGGIKYIATTFSAAAYARKIFPCFDEPNFKAKFRLKVACPKDFFALANTQVINTELMHEYDESSVWRITEFEETIPMSTYLLAFTVSNFKNLTNLGNPQFSVYASSKEYKNMEFALNISRSALKALEEYTIHSYPLNKMDFIAIDDFLYGAMENWGLISFKTSRIVNPAGKRNRKKMQDIISIISHELVHQWFGNLVTCEYWDYVWLNEGFASYLEYIVADMILPEWRILEQFTTEDMHPVMLNDVRPKTHAMTRNVNTPEEITTIYDFVAYPKAASVIRMMEQLMTPEIFKIMIYRYLSNRKYNTATDEDLYETIDTFQDHFVIYNPNFPKLSDIFRSWANNEGFPILNVQYLKGTVTSTVRISQELFLPKLNESEDSSFIIPYNFITSESVKENDWNPAFNGIWRSLNGTGDNFTSNTQADWIIFNIQQTGYYRVNYDTDNWNAIINVLDSSTYRTIHFLNRAQLLDDSFNLAKSGYLDFTINLNILKYLRREYELGPITAGFKAIQFMLSHLDDQPFYEDFKNIMLNIIDEIYERVNYPSHPEYPTTFSENHHAVLKLKVNLFACRFRASLCVQDADKKMNFDDVPDIDDRPHFYCGILSSKSSQNQWNNLWNRLGEIIKSTELYRDNQEEISEILYAFSYCDNDEGRINNLLMSMLNTTQEATSNKISNDDATLVIGNLIRASKKHRELVMDFYEDHYEAVKETVPLTAVLSAFAEAINTEDHSERLKKLAANHAINVGKTIEEIEKNIHWMSMKVSEIATWVKNEKGAAIKLNFSIMAIIFSFSIIALQ</sequence>
<dbReference type="AlphaFoldDB" id="A0A9N9S273"/>
<evidence type="ECO:0000256" key="9">
    <source>
        <dbReference type="ARBA" id="ARBA00023049"/>
    </source>
</evidence>
<dbReference type="PRINTS" id="PR00756">
    <property type="entry name" value="ALADIPTASE"/>
</dbReference>
<keyword evidence="6 12" id="KW-0479">Metal-binding</keyword>
<dbReference type="GO" id="GO:0070006">
    <property type="term" value="F:metalloaminopeptidase activity"/>
    <property type="evidence" value="ECO:0007669"/>
    <property type="project" value="TreeGrafter"/>
</dbReference>
<dbReference type="FunFam" id="1.10.390.10:FF:000006">
    <property type="entry name" value="Puromycin-sensitive aminopeptidase"/>
    <property type="match status" value="1"/>
</dbReference>
<evidence type="ECO:0000313" key="18">
    <source>
        <dbReference type="EMBL" id="CAG9808360.1"/>
    </source>
</evidence>
<feature type="site" description="Transition state stabilizer" evidence="13">
    <location>
        <position position="433"/>
    </location>
</feature>
<dbReference type="Pfam" id="PF11838">
    <property type="entry name" value="ERAP1_C"/>
    <property type="match status" value="1"/>
</dbReference>
<feature type="domain" description="Aminopeptidase N-like N-terminal" evidence="17">
    <location>
        <begin position="52"/>
        <end position="242"/>
    </location>
</feature>
<keyword evidence="5 14" id="KW-0645">Protease</keyword>
<dbReference type="PANTHER" id="PTHR11533:SF301">
    <property type="entry name" value="AMINOPEPTIDASE"/>
    <property type="match status" value="1"/>
</dbReference>
<dbReference type="InterPro" id="IPR027268">
    <property type="entry name" value="Peptidase_M4/M1_CTD_sf"/>
</dbReference>
<keyword evidence="7 14" id="KW-0378">Hydrolase</keyword>
<evidence type="ECO:0000256" key="3">
    <source>
        <dbReference type="ARBA" id="ARBA00022438"/>
    </source>
</evidence>
<feature type="active site" description="Proton acceptor" evidence="11">
    <location>
        <position position="348"/>
    </location>
</feature>
<keyword evidence="4" id="KW-0336">GPI-anchor</keyword>
<dbReference type="Gene3D" id="2.60.40.1910">
    <property type="match status" value="1"/>
</dbReference>
<dbReference type="CDD" id="cd09601">
    <property type="entry name" value="M1_APN-Q_like"/>
    <property type="match status" value="1"/>
</dbReference>
<keyword evidence="10" id="KW-0449">Lipoprotein</keyword>
<dbReference type="GO" id="GO:0043171">
    <property type="term" value="P:peptide catabolic process"/>
    <property type="evidence" value="ECO:0007669"/>
    <property type="project" value="TreeGrafter"/>
</dbReference>
<feature type="domain" description="ERAP1-like C-terminal" evidence="16">
    <location>
        <begin position="585"/>
        <end position="902"/>
    </location>
</feature>
<dbReference type="InterPro" id="IPR042097">
    <property type="entry name" value="Aminopeptidase_N-like_N_sf"/>
</dbReference>
<feature type="domain" description="Peptidase M1 membrane alanine aminopeptidase" evidence="15">
    <location>
        <begin position="275"/>
        <end position="482"/>
    </location>
</feature>
<proteinExistence type="inferred from homology"/>
<evidence type="ECO:0000256" key="14">
    <source>
        <dbReference type="RuleBase" id="RU364040"/>
    </source>
</evidence>
<evidence type="ECO:0000256" key="11">
    <source>
        <dbReference type="PIRSR" id="PIRSR634016-1"/>
    </source>
</evidence>
<feature type="binding site" evidence="12">
    <location>
        <position position="351"/>
    </location>
    <ligand>
        <name>Zn(2+)</name>
        <dbReference type="ChEBI" id="CHEBI:29105"/>
        <note>catalytic</note>
    </ligand>
</feature>
<dbReference type="Pfam" id="PF01433">
    <property type="entry name" value="Peptidase_M1"/>
    <property type="match status" value="1"/>
</dbReference>
<reference evidence="18" key="1">
    <citation type="submission" date="2022-01" db="EMBL/GenBank/DDBJ databases">
        <authorList>
            <person name="King R."/>
        </authorList>
    </citation>
    <scope>NUCLEOTIDE SEQUENCE</scope>
</reference>